<keyword evidence="5" id="KW-0472">Membrane</keyword>
<evidence type="ECO:0000313" key="7">
    <source>
        <dbReference type="EMBL" id="GAA4056030.1"/>
    </source>
</evidence>
<evidence type="ECO:0000256" key="4">
    <source>
        <dbReference type="ARBA" id="ARBA00022989"/>
    </source>
</evidence>
<evidence type="ECO:0000256" key="5">
    <source>
        <dbReference type="ARBA" id="ARBA00023136"/>
    </source>
</evidence>
<dbReference type="Proteomes" id="UP001500683">
    <property type="component" value="Unassembled WGS sequence"/>
</dbReference>
<evidence type="ECO:0000256" key="2">
    <source>
        <dbReference type="ARBA" id="ARBA00022475"/>
    </source>
</evidence>
<keyword evidence="8" id="KW-1185">Reference proteome</keyword>
<dbReference type="EMBL" id="BAAAZG010000001">
    <property type="protein sequence ID" value="GAA4056030.1"/>
    <property type="molecule type" value="Genomic_DNA"/>
</dbReference>
<protein>
    <recommendedName>
        <fullName evidence="6">Na+/H+ antiporter MnhB subunit-related protein domain-containing protein</fullName>
    </recommendedName>
</protein>
<proteinExistence type="predicted"/>
<organism evidence="7 8">
    <name type="scientific">Actinomadura miaoliensis</name>
    <dbReference type="NCBI Taxonomy" id="430685"/>
    <lineage>
        <taxon>Bacteria</taxon>
        <taxon>Bacillati</taxon>
        <taxon>Actinomycetota</taxon>
        <taxon>Actinomycetes</taxon>
        <taxon>Streptosporangiales</taxon>
        <taxon>Thermomonosporaceae</taxon>
        <taxon>Actinomadura</taxon>
    </lineage>
</organism>
<name>A0ABP7UZD9_9ACTN</name>
<comment type="subcellular location">
    <subcellularLocation>
        <location evidence="1">Cell membrane</location>
        <topology evidence="1">Multi-pass membrane protein</topology>
    </subcellularLocation>
</comment>
<evidence type="ECO:0000259" key="6">
    <source>
        <dbReference type="Pfam" id="PF04039"/>
    </source>
</evidence>
<evidence type="ECO:0000256" key="1">
    <source>
        <dbReference type="ARBA" id="ARBA00004651"/>
    </source>
</evidence>
<reference evidence="8" key="1">
    <citation type="journal article" date="2019" name="Int. J. Syst. Evol. Microbiol.">
        <title>The Global Catalogue of Microorganisms (GCM) 10K type strain sequencing project: providing services to taxonomists for standard genome sequencing and annotation.</title>
        <authorList>
            <consortium name="The Broad Institute Genomics Platform"/>
            <consortium name="The Broad Institute Genome Sequencing Center for Infectious Disease"/>
            <person name="Wu L."/>
            <person name="Ma J."/>
        </authorList>
    </citation>
    <scope>NUCLEOTIDE SEQUENCE [LARGE SCALE GENOMIC DNA]</scope>
    <source>
        <strain evidence="8">JCM 16702</strain>
    </source>
</reference>
<feature type="domain" description="Na+/H+ antiporter MnhB subunit-related protein" evidence="6">
    <location>
        <begin position="33"/>
        <end position="83"/>
    </location>
</feature>
<evidence type="ECO:0000256" key="3">
    <source>
        <dbReference type="ARBA" id="ARBA00022692"/>
    </source>
</evidence>
<dbReference type="InterPro" id="IPR007182">
    <property type="entry name" value="MnhB"/>
</dbReference>
<sequence length="126" mass="13287">MPGTVMLLRAVDREEEAQTGTLRRGPADGFDALRVTGLTLLPVTLLVSAYLVAHGHLSRGGGFQGGVLVSRRPAASRTAARRRCARSRLDSRPGRCGRTGRIAAGRRLPRGSGGGAFIWASGSFFA</sequence>
<keyword evidence="3" id="KW-0812">Transmembrane</keyword>
<gene>
    <name evidence="7" type="ORF">GCM10022214_04340</name>
</gene>
<comment type="caution">
    <text evidence="7">The sequence shown here is derived from an EMBL/GenBank/DDBJ whole genome shotgun (WGS) entry which is preliminary data.</text>
</comment>
<accession>A0ABP7UZD9</accession>
<keyword evidence="4" id="KW-1133">Transmembrane helix</keyword>
<evidence type="ECO:0000313" key="8">
    <source>
        <dbReference type="Proteomes" id="UP001500683"/>
    </source>
</evidence>
<dbReference type="Pfam" id="PF04039">
    <property type="entry name" value="MnhB"/>
    <property type="match status" value="1"/>
</dbReference>
<keyword evidence="2" id="KW-1003">Cell membrane</keyword>